<evidence type="ECO:0000256" key="1">
    <source>
        <dbReference type="SAM" id="MobiDB-lite"/>
    </source>
</evidence>
<dbReference type="InterPro" id="IPR037525">
    <property type="entry name" value="Velvet_dom"/>
</dbReference>
<dbReference type="EMBL" id="JABCKI010000283">
    <property type="protein sequence ID" value="KAG5651187.1"/>
    <property type="molecule type" value="Genomic_DNA"/>
</dbReference>
<evidence type="ECO:0000313" key="4">
    <source>
        <dbReference type="Proteomes" id="UP000717328"/>
    </source>
</evidence>
<protein>
    <recommendedName>
        <fullName evidence="2">Velvet domain-containing protein</fullName>
    </recommendedName>
</protein>
<sequence>MYSNTSYYAPSGTSTDTVPAPAPAPESNSAQLPCGIVRPFSGQNIRFQLEELQKAEVGHRYARVDRRPLDPPPVVILRIFRALDIGTDQERNEEVEDYG</sequence>
<evidence type="ECO:0000259" key="2">
    <source>
        <dbReference type="PROSITE" id="PS51821"/>
    </source>
</evidence>
<feature type="compositionally biased region" description="Polar residues" evidence="1">
    <location>
        <begin position="1"/>
        <end position="17"/>
    </location>
</feature>
<comment type="caution">
    <text evidence="3">The sequence shown here is derived from an EMBL/GenBank/DDBJ whole genome shotgun (WGS) entry which is preliminary data.</text>
</comment>
<dbReference type="InterPro" id="IPR038491">
    <property type="entry name" value="Velvet_dom_sf"/>
</dbReference>
<feature type="domain" description="Velvet" evidence="2">
    <location>
        <begin position="42"/>
        <end position="99"/>
    </location>
</feature>
<dbReference type="PROSITE" id="PS51821">
    <property type="entry name" value="VELVET"/>
    <property type="match status" value="1"/>
</dbReference>
<reference evidence="3" key="1">
    <citation type="submission" date="2021-02" db="EMBL/GenBank/DDBJ databases">
        <authorList>
            <person name="Nieuwenhuis M."/>
            <person name="Van De Peppel L.J.J."/>
        </authorList>
    </citation>
    <scope>NUCLEOTIDE SEQUENCE</scope>
    <source>
        <strain evidence="3">D49</strain>
    </source>
</reference>
<dbReference type="Proteomes" id="UP000717328">
    <property type="component" value="Unassembled WGS sequence"/>
</dbReference>
<dbReference type="OrthoDB" id="5599552at2759"/>
<dbReference type="Pfam" id="PF11754">
    <property type="entry name" value="Velvet"/>
    <property type="match status" value="1"/>
</dbReference>
<name>A0A9P7GQB9_9AGAR</name>
<reference evidence="3" key="2">
    <citation type="submission" date="2021-10" db="EMBL/GenBank/DDBJ databases">
        <title>Phylogenomics reveals ancestral predisposition of the termite-cultivated fungus Termitomyces towards a domesticated lifestyle.</title>
        <authorList>
            <person name="Auxier B."/>
            <person name="Grum-Grzhimaylo A."/>
            <person name="Cardenas M.E."/>
            <person name="Lodge J.D."/>
            <person name="Laessoe T."/>
            <person name="Pedersen O."/>
            <person name="Smith M.E."/>
            <person name="Kuyper T.W."/>
            <person name="Franco-Molano E.A."/>
            <person name="Baroni T.J."/>
            <person name="Aanen D.K."/>
        </authorList>
    </citation>
    <scope>NUCLEOTIDE SEQUENCE</scope>
    <source>
        <strain evidence="3">D49</strain>
    </source>
</reference>
<dbReference type="Gene3D" id="2.60.40.3960">
    <property type="entry name" value="Velvet domain"/>
    <property type="match status" value="1"/>
</dbReference>
<organism evidence="3 4">
    <name type="scientific">Sphagnurus paluster</name>
    <dbReference type="NCBI Taxonomy" id="117069"/>
    <lineage>
        <taxon>Eukaryota</taxon>
        <taxon>Fungi</taxon>
        <taxon>Dikarya</taxon>
        <taxon>Basidiomycota</taxon>
        <taxon>Agaricomycotina</taxon>
        <taxon>Agaricomycetes</taxon>
        <taxon>Agaricomycetidae</taxon>
        <taxon>Agaricales</taxon>
        <taxon>Tricholomatineae</taxon>
        <taxon>Lyophyllaceae</taxon>
        <taxon>Sphagnurus</taxon>
    </lineage>
</organism>
<keyword evidence="4" id="KW-1185">Reference proteome</keyword>
<accession>A0A9P7GQB9</accession>
<proteinExistence type="predicted"/>
<dbReference type="AlphaFoldDB" id="A0A9P7GQB9"/>
<gene>
    <name evidence="3" type="ORF">H0H81_009566</name>
</gene>
<feature type="region of interest" description="Disordered" evidence="1">
    <location>
        <begin position="1"/>
        <end position="33"/>
    </location>
</feature>
<evidence type="ECO:0000313" key="3">
    <source>
        <dbReference type="EMBL" id="KAG5651187.1"/>
    </source>
</evidence>